<feature type="compositionally biased region" description="Low complexity" evidence="9">
    <location>
        <begin position="13"/>
        <end position="24"/>
    </location>
</feature>
<dbReference type="SUPFAM" id="SSF50998">
    <property type="entry name" value="Quinoprotein alcohol dehydrogenase-like"/>
    <property type="match status" value="1"/>
</dbReference>
<evidence type="ECO:0000256" key="7">
    <source>
        <dbReference type="ARBA" id="ARBA00023242"/>
    </source>
</evidence>
<evidence type="ECO:0000256" key="9">
    <source>
        <dbReference type="SAM" id="MobiDB-lite"/>
    </source>
</evidence>
<dbReference type="Pfam" id="PF23769">
    <property type="entry name" value="Beta-prop_WDR75_2nd"/>
    <property type="match status" value="1"/>
</dbReference>
<keyword evidence="2" id="KW-0690">Ribosome biogenesis</keyword>
<dbReference type="Gene3D" id="2.130.10.10">
    <property type="entry name" value="YVTN repeat-like/Quinoprotein amine dehydrogenase"/>
    <property type="match status" value="3"/>
</dbReference>
<evidence type="ECO:0000256" key="3">
    <source>
        <dbReference type="ARBA" id="ARBA00022552"/>
    </source>
</evidence>
<dbReference type="PROSITE" id="PS50082">
    <property type="entry name" value="WD_REPEATS_2"/>
    <property type="match status" value="2"/>
</dbReference>
<evidence type="ECO:0000256" key="8">
    <source>
        <dbReference type="PROSITE-ProRule" id="PRU00221"/>
    </source>
</evidence>
<dbReference type="InterPro" id="IPR011044">
    <property type="entry name" value="Quino_amine_DH_bsu"/>
</dbReference>
<evidence type="ECO:0000256" key="6">
    <source>
        <dbReference type="ARBA" id="ARBA00023163"/>
    </source>
</evidence>
<feature type="compositionally biased region" description="Basic residues" evidence="9">
    <location>
        <begin position="1"/>
        <end position="12"/>
    </location>
</feature>
<evidence type="ECO:0000256" key="2">
    <source>
        <dbReference type="ARBA" id="ARBA00022517"/>
    </source>
</evidence>
<keyword evidence="5" id="KW-0677">Repeat</keyword>
<dbReference type="InterPro" id="IPR053826">
    <property type="entry name" value="WDR75"/>
</dbReference>
<dbReference type="SUPFAM" id="SSF50969">
    <property type="entry name" value="YVTN repeat-like/Quinoprotein amine dehydrogenase"/>
    <property type="match status" value="1"/>
</dbReference>
<evidence type="ECO:0000256" key="5">
    <source>
        <dbReference type="ARBA" id="ARBA00022737"/>
    </source>
</evidence>
<feature type="compositionally biased region" description="Basic and acidic residues" evidence="9">
    <location>
        <begin position="850"/>
        <end position="861"/>
    </location>
</feature>
<feature type="repeat" description="WD" evidence="8">
    <location>
        <begin position="291"/>
        <end position="332"/>
    </location>
</feature>
<sequence>MPARKKDAKRAGAHAAKGAEADGPAPKPESTTDLPVTVLQDEAASSVPPVFTKDGSYVFVVQHCTVLIVSRATNQVVATLSGESSRPGQRHTAPITGMLLSPFNPLQLLTCSLDGTIKTWDYLDSELHDDMHVGYAVCAMAAHAHWKHRLFVAVSKDGDEADAASSRRSTTVYSVQLGRASAHAHKAVKQVRLGKARQVTHLRVSPDGAWLVALGASRVHILSLHDTSAGFVKYASESRLTALAFHPDASTPRFATGEANGKIRIWYCLEQFAAAGRVPEQATDAVPTTTLHWHAHAVAALQFTWDGAQLLSGGEEGVLVVWKLSSGNAVGADAREFVPRLGAGIVAVAVAHSFEKSEQECVVCLADGSVAFIASLSLRIARVFATVKCDATRALLDAPSRAALPHPLALDRAAGQVALTAGHPSTLQFVDVAARQHIRDVEVAPSNRVSRPEDEALTPLRVQHVAFSEPLAGATHAAWMATVDGRDGGTYTSELSLKLWAWDAHHQTYVLNTRIDHPHEHGVTAVSFSPRQSSAEFLLVTAGAEGQIKTWRIATRTLKGARAETSWVCRSALAYRGTTPRDIAWAPDGSLFAVAQGVFVTLWDPHTLVMQARLAAPELRAAERCAFVGRHGRYLAALGAARLLVWDLVGQHMVYAAPEAVPGFVPHRDGLLALNADGTALHALRPDGQCTHTYRVPRLLPDTLRNLAPDAHEPRLVALNERGALVALGAARAHPSASLHAAALGDTRATLFDELFGVDAAEHAQIAELLEADQARAQQAAAATDAGLGEALALFSAPPHLLPPVTTLADAYLDALLPRAEPAAPTPAPATHTPSAEAPAAASPGTTPPARDEDQIREARRADLDYLTAAFDALLQPAAGTSPAPAAVPKTKGKRRTST</sequence>
<dbReference type="PANTHER" id="PTHR44215">
    <property type="entry name" value="WD REPEAT-CONTAINING PROTEIN 75"/>
    <property type="match status" value="1"/>
</dbReference>
<dbReference type="InterPro" id="IPR057644">
    <property type="entry name" value="Beta-prop_WDR75_2nd"/>
</dbReference>
<gene>
    <name evidence="11" type="primary">NAN1</name>
    <name evidence="11" type="ORF">GLX27_000400</name>
</gene>
<keyword evidence="12" id="KW-1185">Reference proteome</keyword>
<keyword evidence="6" id="KW-0804">Transcription</keyword>
<dbReference type="InterPro" id="IPR001680">
    <property type="entry name" value="WD40_rpt"/>
</dbReference>
<dbReference type="InterPro" id="IPR011047">
    <property type="entry name" value="Quinoprotein_ADH-like_sf"/>
</dbReference>
<feature type="compositionally biased region" description="Low complexity" evidence="9">
    <location>
        <begin position="823"/>
        <end position="849"/>
    </location>
</feature>
<evidence type="ECO:0000256" key="1">
    <source>
        <dbReference type="ARBA" id="ARBA00004604"/>
    </source>
</evidence>
<protein>
    <submittedName>
        <fullName evidence="11">NET1-associated nuclear protein 1</fullName>
    </submittedName>
</protein>
<accession>A0ABY8EJ79</accession>
<keyword evidence="3" id="KW-0698">rRNA processing</keyword>
<evidence type="ECO:0000313" key="12">
    <source>
        <dbReference type="Proteomes" id="UP000818624"/>
    </source>
</evidence>
<evidence type="ECO:0000313" key="11">
    <source>
        <dbReference type="EMBL" id="WFD45776.1"/>
    </source>
</evidence>
<feature type="domain" description="WD repeat-containing protein 75 second beta-propeller" evidence="10">
    <location>
        <begin position="420"/>
        <end position="653"/>
    </location>
</feature>
<dbReference type="SMART" id="SM00320">
    <property type="entry name" value="WD40"/>
    <property type="match status" value="6"/>
</dbReference>
<dbReference type="PROSITE" id="PS50294">
    <property type="entry name" value="WD_REPEATS_REGION"/>
    <property type="match status" value="1"/>
</dbReference>
<keyword evidence="4 8" id="KW-0853">WD repeat</keyword>
<dbReference type="InterPro" id="IPR015943">
    <property type="entry name" value="WD40/YVTN_repeat-like_dom_sf"/>
</dbReference>
<dbReference type="PANTHER" id="PTHR44215:SF1">
    <property type="entry name" value="WD REPEAT-CONTAINING PROTEIN 75"/>
    <property type="match status" value="1"/>
</dbReference>
<feature type="region of interest" description="Disordered" evidence="9">
    <location>
        <begin position="875"/>
        <end position="899"/>
    </location>
</feature>
<dbReference type="Proteomes" id="UP000818624">
    <property type="component" value="Chromosome 1"/>
</dbReference>
<comment type="subcellular location">
    <subcellularLocation>
        <location evidence="1">Nucleus</location>
        <location evidence="1">Nucleolus</location>
    </subcellularLocation>
</comment>
<organism evidence="11 12">
    <name type="scientific">Malassezia furfur</name>
    <name type="common">Pityriasis versicolor infection agent</name>
    <name type="synonym">Pityrosporum furfur</name>
    <dbReference type="NCBI Taxonomy" id="55194"/>
    <lineage>
        <taxon>Eukaryota</taxon>
        <taxon>Fungi</taxon>
        <taxon>Dikarya</taxon>
        <taxon>Basidiomycota</taxon>
        <taxon>Ustilaginomycotina</taxon>
        <taxon>Malasseziomycetes</taxon>
        <taxon>Malasseziales</taxon>
        <taxon>Malasseziaceae</taxon>
        <taxon>Malassezia</taxon>
    </lineage>
</organism>
<evidence type="ECO:0000256" key="4">
    <source>
        <dbReference type="ARBA" id="ARBA00022574"/>
    </source>
</evidence>
<proteinExistence type="predicted"/>
<name>A0ABY8EJ79_MALFU</name>
<feature type="region of interest" description="Disordered" evidence="9">
    <location>
        <begin position="823"/>
        <end position="861"/>
    </location>
</feature>
<dbReference type="EMBL" id="CP046234">
    <property type="protein sequence ID" value="WFD45776.1"/>
    <property type="molecule type" value="Genomic_DNA"/>
</dbReference>
<feature type="repeat" description="WD" evidence="8">
    <location>
        <begin position="516"/>
        <end position="561"/>
    </location>
</feature>
<feature type="region of interest" description="Disordered" evidence="9">
    <location>
        <begin position="1"/>
        <end position="32"/>
    </location>
</feature>
<dbReference type="Pfam" id="PF23869">
    <property type="entry name" value="Beta-prop_WDR75_1st"/>
    <property type="match status" value="1"/>
</dbReference>
<reference evidence="11 12" key="1">
    <citation type="journal article" date="2020" name="Elife">
        <title>Loss of centromere function drives karyotype evolution in closely related Malassezia species.</title>
        <authorList>
            <person name="Sankaranarayanan S.R."/>
            <person name="Ianiri G."/>
            <person name="Coelho M.A."/>
            <person name="Reza M.H."/>
            <person name="Thimmappa B.C."/>
            <person name="Ganguly P."/>
            <person name="Vadnala R.N."/>
            <person name="Sun S."/>
            <person name="Siddharthan R."/>
            <person name="Tellgren-Roth C."/>
            <person name="Dawson T.L."/>
            <person name="Heitman J."/>
            <person name="Sanyal K."/>
        </authorList>
    </citation>
    <scope>NUCLEOTIDE SEQUENCE [LARGE SCALE GENOMIC DNA]</scope>
    <source>
        <strain evidence="11">CBS14141</strain>
    </source>
</reference>
<keyword evidence="7" id="KW-0539">Nucleus</keyword>
<evidence type="ECO:0000259" key="10">
    <source>
        <dbReference type="Pfam" id="PF23769"/>
    </source>
</evidence>